<organism evidence="1 2">
    <name type="scientific">Paralvinella palmiformis</name>
    <dbReference type="NCBI Taxonomy" id="53620"/>
    <lineage>
        <taxon>Eukaryota</taxon>
        <taxon>Metazoa</taxon>
        <taxon>Spiralia</taxon>
        <taxon>Lophotrochozoa</taxon>
        <taxon>Annelida</taxon>
        <taxon>Polychaeta</taxon>
        <taxon>Sedentaria</taxon>
        <taxon>Canalipalpata</taxon>
        <taxon>Terebellida</taxon>
        <taxon>Terebelliformia</taxon>
        <taxon>Alvinellidae</taxon>
        <taxon>Paralvinella</taxon>
    </lineage>
</organism>
<dbReference type="InterPro" id="IPR045860">
    <property type="entry name" value="Snake_toxin-like_sf"/>
</dbReference>
<gene>
    <name evidence="1" type="ORF">LSH36_202g00026</name>
</gene>
<comment type="caution">
    <text evidence="1">The sequence shown here is derived from an EMBL/GenBank/DDBJ whole genome shotgun (WGS) entry which is preliminary data.</text>
</comment>
<keyword evidence="2" id="KW-1185">Reference proteome</keyword>
<dbReference type="Gene3D" id="2.10.60.10">
    <property type="entry name" value="CD59"/>
    <property type="match status" value="1"/>
</dbReference>
<dbReference type="CDD" id="cd23599">
    <property type="entry name" value="TFP_LU_ECD_Cold"/>
    <property type="match status" value="1"/>
</dbReference>
<evidence type="ECO:0000313" key="2">
    <source>
        <dbReference type="Proteomes" id="UP001208570"/>
    </source>
</evidence>
<accession>A0AAD9N7F1</accession>
<sequence>MDWRMTGTYPYPGEKTIHNFGSVNHIEISYLGLLLFTAMETPLLDNYTGINGISFGLCLECYTCVRQDNNKDKCIKTTIQCEEYENGCYSQIRWGIPPYWKPHGDRIYFIDKGCMRYERCLDWQVSKRHTCRRDWYLDWECVECCRGDMCNYYVTVTPLLEDIGNKALVDYRKLRNDITRPSLLKNCPIEKMMLPFESRMSTTVSLKALMRELFKRDVYNTTNPRAYEFATTAILKLQYTQKSAEILRANTFCEHCAHWEALHCSSLNLRQNPAPDTPMDTRA</sequence>
<dbReference type="EMBL" id="JAODUP010000202">
    <property type="protein sequence ID" value="KAK2156894.1"/>
    <property type="molecule type" value="Genomic_DNA"/>
</dbReference>
<reference evidence="1" key="1">
    <citation type="journal article" date="2023" name="Mol. Biol. Evol.">
        <title>Third-Generation Sequencing Reveals the Adaptive Role of the Epigenome in Three Deep-Sea Polychaetes.</title>
        <authorList>
            <person name="Perez M."/>
            <person name="Aroh O."/>
            <person name="Sun Y."/>
            <person name="Lan Y."/>
            <person name="Juniper S.K."/>
            <person name="Young C.R."/>
            <person name="Angers B."/>
            <person name="Qian P.Y."/>
        </authorList>
    </citation>
    <scope>NUCLEOTIDE SEQUENCE</scope>
    <source>
        <strain evidence="1">P08H-3</strain>
    </source>
</reference>
<proteinExistence type="predicted"/>
<dbReference type="Proteomes" id="UP001208570">
    <property type="component" value="Unassembled WGS sequence"/>
</dbReference>
<name>A0AAD9N7F1_9ANNE</name>
<evidence type="ECO:0000313" key="1">
    <source>
        <dbReference type="EMBL" id="KAK2156894.1"/>
    </source>
</evidence>
<protein>
    <submittedName>
        <fullName evidence="1">Uncharacterized protein</fullName>
    </submittedName>
</protein>
<dbReference type="AlphaFoldDB" id="A0AAD9N7F1"/>
<dbReference type="SUPFAM" id="SSF57302">
    <property type="entry name" value="Snake toxin-like"/>
    <property type="match status" value="1"/>
</dbReference>